<proteinExistence type="predicted"/>
<dbReference type="OrthoDB" id="6465020at2"/>
<sequence length="88" mass="10271">MNQAIQFPDSEYWDSSARKIIFPVLVNGRVADCVITEEQLYSRFGHDIDALSVFTHHRWDIEEEFEALIKQGHEDELGNYLLQSSSQR</sequence>
<protein>
    <recommendedName>
        <fullName evidence="3">DUF1488 domain-containing protein</fullName>
    </recommendedName>
</protein>
<organism evidence="1 2">
    <name type="scientific">Moellerella wisconsensis ATCC 35017</name>
    <dbReference type="NCBI Taxonomy" id="1354267"/>
    <lineage>
        <taxon>Bacteria</taxon>
        <taxon>Pseudomonadati</taxon>
        <taxon>Pseudomonadota</taxon>
        <taxon>Gammaproteobacteria</taxon>
        <taxon>Enterobacterales</taxon>
        <taxon>Morganellaceae</taxon>
        <taxon>Moellerella</taxon>
    </lineage>
</organism>
<dbReference type="EMBL" id="LGAA01000004">
    <property type="protein sequence ID" value="KPD04054.1"/>
    <property type="molecule type" value="Genomic_DNA"/>
</dbReference>
<dbReference type="Pfam" id="PF07369">
    <property type="entry name" value="DUF1488"/>
    <property type="match status" value="1"/>
</dbReference>
<name>A0A0N1KJ58_9GAMM</name>
<reference evidence="1 2" key="1">
    <citation type="submission" date="2015-07" db="EMBL/GenBank/DDBJ databases">
        <title>ATOL: Assembling a taxonomically balanced genome-scale reconstruction of the evolutionary history of the Enterobacteriaceae.</title>
        <authorList>
            <person name="Plunkett G.III."/>
            <person name="Neeno-Eckwall E.C."/>
            <person name="Glasner J.D."/>
            <person name="Perna N.T."/>
        </authorList>
    </citation>
    <scope>NUCLEOTIDE SEQUENCE [LARGE SCALE GENOMIC DNA]</scope>
    <source>
        <strain evidence="1 2">ATCC 35017</strain>
    </source>
</reference>
<dbReference type="Proteomes" id="UP000053226">
    <property type="component" value="Unassembled WGS sequence"/>
</dbReference>
<dbReference type="InterPro" id="IPR036692">
    <property type="entry name" value="Shew3726-like_sf"/>
</dbReference>
<keyword evidence="2" id="KW-1185">Reference proteome</keyword>
<comment type="caution">
    <text evidence="1">The sequence shown here is derived from an EMBL/GenBank/DDBJ whole genome shotgun (WGS) entry which is preliminary data.</text>
</comment>
<evidence type="ECO:0008006" key="3">
    <source>
        <dbReference type="Google" id="ProtNLM"/>
    </source>
</evidence>
<dbReference type="InterPro" id="IPR009962">
    <property type="entry name" value="DUF1488"/>
</dbReference>
<dbReference type="SUPFAM" id="SSF160272">
    <property type="entry name" value="Shew3726-like"/>
    <property type="match status" value="1"/>
</dbReference>
<dbReference type="Gene3D" id="3.30.160.140">
    <property type="entry name" value="Shew3726-like"/>
    <property type="match status" value="1"/>
</dbReference>
<evidence type="ECO:0000313" key="2">
    <source>
        <dbReference type="Proteomes" id="UP000053226"/>
    </source>
</evidence>
<dbReference type="RefSeq" id="WP_053907172.1">
    <property type="nucleotide sequence ID" value="NZ_CAWMUS010000004.1"/>
</dbReference>
<gene>
    <name evidence="1" type="ORF">M992_0455</name>
</gene>
<evidence type="ECO:0000313" key="1">
    <source>
        <dbReference type="EMBL" id="KPD04054.1"/>
    </source>
</evidence>
<accession>A0A0N1KJ58</accession>
<dbReference type="AlphaFoldDB" id="A0A0N1KJ58"/>